<dbReference type="InterPro" id="IPR000835">
    <property type="entry name" value="HTH_MarR-typ"/>
</dbReference>
<dbReference type="PROSITE" id="PS50995">
    <property type="entry name" value="HTH_MARR_2"/>
    <property type="match status" value="1"/>
</dbReference>
<dbReference type="Pfam" id="PF12802">
    <property type="entry name" value="MarR_2"/>
    <property type="match status" value="1"/>
</dbReference>
<proteinExistence type="predicted"/>
<evidence type="ECO:0000313" key="5">
    <source>
        <dbReference type="EMBL" id="RDG37727.1"/>
    </source>
</evidence>
<dbReference type="InterPro" id="IPR036390">
    <property type="entry name" value="WH_DNA-bd_sf"/>
</dbReference>
<dbReference type="EMBL" id="QQNA01000091">
    <property type="protein sequence ID" value="RDG37727.1"/>
    <property type="molecule type" value="Genomic_DNA"/>
</dbReference>
<protein>
    <submittedName>
        <fullName evidence="5">MarR family transcriptional regulator</fullName>
    </submittedName>
</protein>
<keyword evidence="6" id="KW-1185">Reference proteome</keyword>
<evidence type="ECO:0000256" key="2">
    <source>
        <dbReference type="ARBA" id="ARBA00023125"/>
    </source>
</evidence>
<dbReference type="GO" id="GO:0003700">
    <property type="term" value="F:DNA-binding transcription factor activity"/>
    <property type="evidence" value="ECO:0007669"/>
    <property type="project" value="InterPro"/>
</dbReference>
<name>A0A370B7E8_9ACTN</name>
<reference evidence="5 6" key="1">
    <citation type="submission" date="2018-07" db="EMBL/GenBank/DDBJ databases">
        <title>Streptomyces species from bats.</title>
        <authorList>
            <person name="Dunlap C."/>
        </authorList>
    </citation>
    <scope>NUCLEOTIDE SEQUENCE [LARGE SCALE GENOMIC DNA]</scope>
    <source>
        <strain evidence="5 6">AC230</strain>
    </source>
</reference>
<dbReference type="RefSeq" id="WP_114623961.1">
    <property type="nucleotide sequence ID" value="NZ_QQNA01000091.1"/>
</dbReference>
<dbReference type="Gene3D" id="1.10.10.10">
    <property type="entry name" value="Winged helix-like DNA-binding domain superfamily/Winged helix DNA-binding domain"/>
    <property type="match status" value="1"/>
</dbReference>
<dbReference type="Proteomes" id="UP000253741">
    <property type="component" value="Unassembled WGS sequence"/>
</dbReference>
<evidence type="ECO:0000256" key="3">
    <source>
        <dbReference type="ARBA" id="ARBA00023163"/>
    </source>
</evidence>
<dbReference type="GO" id="GO:0006950">
    <property type="term" value="P:response to stress"/>
    <property type="evidence" value="ECO:0007669"/>
    <property type="project" value="TreeGrafter"/>
</dbReference>
<sequence>MSRFTGEPHRRDQVAEAASAASELLELLWGRGQEAAPSGPVPPSQLRALLVIEKHEGANLRTLGDALGSRPSSVSRLCDRMEAMGLVSRSPSAISRREVELRLSRRGHTVLNEYRSFRTREVALVLERMAPSDVVTLAEGLSAFRAAALAGLGQESAAGSGGAADAARGEVA</sequence>
<keyword evidence="2" id="KW-0238">DNA-binding</keyword>
<dbReference type="GO" id="GO:0003677">
    <property type="term" value="F:DNA binding"/>
    <property type="evidence" value="ECO:0007669"/>
    <property type="project" value="UniProtKB-KW"/>
</dbReference>
<feature type="domain" description="HTH marR-type" evidence="4">
    <location>
        <begin position="11"/>
        <end position="146"/>
    </location>
</feature>
<feature type="non-terminal residue" evidence="5">
    <location>
        <position position="172"/>
    </location>
</feature>
<dbReference type="OrthoDB" id="3830756at2"/>
<keyword evidence="1" id="KW-0805">Transcription regulation</keyword>
<dbReference type="InterPro" id="IPR023187">
    <property type="entry name" value="Tscrpt_reg_MarR-type_CS"/>
</dbReference>
<dbReference type="InterPro" id="IPR036388">
    <property type="entry name" value="WH-like_DNA-bd_sf"/>
</dbReference>
<gene>
    <name evidence="5" type="ORF">DVH02_13045</name>
</gene>
<evidence type="ECO:0000259" key="4">
    <source>
        <dbReference type="PROSITE" id="PS50995"/>
    </source>
</evidence>
<dbReference type="PANTHER" id="PTHR33164:SF43">
    <property type="entry name" value="HTH-TYPE TRANSCRIPTIONAL REPRESSOR YETL"/>
    <property type="match status" value="1"/>
</dbReference>
<dbReference type="AlphaFoldDB" id="A0A370B7E8"/>
<dbReference type="InterPro" id="IPR039422">
    <property type="entry name" value="MarR/SlyA-like"/>
</dbReference>
<keyword evidence="3" id="KW-0804">Transcription</keyword>
<dbReference type="SUPFAM" id="SSF46785">
    <property type="entry name" value="Winged helix' DNA-binding domain"/>
    <property type="match status" value="1"/>
</dbReference>
<accession>A0A370B7E8</accession>
<dbReference type="PANTHER" id="PTHR33164">
    <property type="entry name" value="TRANSCRIPTIONAL REGULATOR, MARR FAMILY"/>
    <property type="match status" value="1"/>
</dbReference>
<organism evidence="5 6">
    <name type="scientific">Streptomyces corynorhini</name>
    <dbReference type="NCBI Taxonomy" id="2282652"/>
    <lineage>
        <taxon>Bacteria</taxon>
        <taxon>Bacillati</taxon>
        <taxon>Actinomycetota</taxon>
        <taxon>Actinomycetes</taxon>
        <taxon>Kitasatosporales</taxon>
        <taxon>Streptomycetaceae</taxon>
        <taxon>Streptomyces</taxon>
    </lineage>
</organism>
<evidence type="ECO:0000256" key="1">
    <source>
        <dbReference type="ARBA" id="ARBA00023015"/>
    </source>
</evidence>
<evidence type="ECO:0000313" key="6">
    <source>
        <dbReference type="Proteomes" id="UP000253741"/>
    </source>
</evidence>
<dbReference type="PROSITE" id="PS01117">
    <property type="entry name" value="HTH_MARR_1"/>
    <property type="match status" value="1"/>
</dbReference>
<comment type="caution">
    <text evidence="5">The sequence shown here is derived from an EMBL/GenBank/DDBJ whole genome shotgun (WGS) entry which is preliminary data.</text>
</comment>
<dbReference type="SMART" id="SM00347">
    <property type="entry name" value="HTH_MARR"/>
    <property type="match status" value="1"/>
</dbReference>